<dbReference type="Proteomes" id="UP001501612">
    <property type="component" value="Unassembled WGS sequence"/>
</dbReference>
<feature type="transmembrane region" description="Helical" evidence="1">
    <location>
        <begin position="133"/>
        <end position="157"/>
    </location>
</feature>
<proteinExistence type="predicted"/>
<feature type="transmembrane region" description="Helical" evidence="1">
    <location>
        <begin position="87"/>
        <end position="112"/>
    </location>
</feature>
<dbReference type="EMBL" id="BAAAMY010000002">
    <property type="protein sequence ID" value="GAA1911179.1"/>
    <property type="molecule type" value="Genomic_DNA"/>
</dbReference>
<gene>
    <name evidence="2" type="ORF">GCM10009737_10750</name>
</gene>
<feature type="transmembrane region" description="Helical" evidence="1">
    <location>
        <begin position="46"/>
        <end position="67"/>
    </location>
</feature>
<accession>A0ABN2P428</accession>
<dbReference type="InterPro" id="IPR007403">
    <property type="entry name" value="DUF456"/>
</dbReference>
<dbReference type="RefSeq" id="WP_344004754.1">
    <property type="nucleotide sequence ID" value="NZ_BAAAMY010000002.1"/>
</dbReference>
<protein>
    <submittedName>
        <fullName evidence="2">DUF456 domain-containing protein</fullName>
    </submittedName>
</protein>
<keyword evidence="1" id="KW-1133">Transmembrane helix</keyword>
<keyword evidence="3" id="KW-1185">Reference proteome</keyword>
<organism evidence="2 3">
    <name type="scientific">Nocardioides lentus</name>
    <dbReference type="NCBI Taxonomy" id="338077"/>
    <lineage>
        <taxon>Bacteria</taxon>
        <taxon>Bacillati</taxon>
        <taxon>Actinomycetota</taxon>
        <taxon>Actinomycetes</taxon>
        <taxon>Propionibacteriales</taxon>
        <taxon>Nocardioidaceae</taxon>
        <taxon>Nocardioides</taxon>
    </lineage>
</organism>
<reference evidence="2 3" key="1">
    <citation type="journal article" date="2019" name="Int. J. Syst. Evol. Microbiol.">
        <title>The Global Catalogue of Microorganisms (GCM) 10K type strain sequencing project: providing services to taxonomists for standard genome sequencing and annotation.</title>
        <authorList>
            <consortium name="The Broad Institute Genomics Platform"/>
            <consortium name="The Broad Institute Genome Sequencing Center for Infectious Disease"/>
            <person name="Wu L."/>
            <person name="Ma J."/>
        </authorList>
    </citation>
    <scope>NUCLEOTIDE SEQUENCE [LARGE SCALE GENOMIC DNA]</scope>
    <source>
        <strain evidence="2 3">JCM 14046</strain>
    </source>
</reference>
<sequence>MTWVEVLVAVAILVGIAGTVVPVVPGSLLVAGAVVVWAVAVAEPVGWAVLVAVLAILGLGTVLQYLLPGRRLQAAGVPNTTLWVGAAVAVVGFFVVPVVGLFLGFVAGVYGAEVRRLGRQRAWGSTTHALRAVGLSILIELLACLLAAGAWVAGVVAT</sequence>
<evidence type="ECO:0000313" key="2">
    <source>
        <dbReference type="EMBL" id="GAA1911179.1"/>
    </source>
</evidence>
<keyword evidence="1" id="KW-0812">Transmembrane</keyword>
<dbReference type="Pfam" id="PF04306">
    <property type="entry name" value="DUF456"/>
    <property type="match status" value="1"/>
</dbReference>
<keyword evidence="1" id="KW-0472">Membrane</keyword>
<comment type="caution">
    <text evidence="2">The sequence shown here is derived from an EMBL/GenBank/DDBJ whole genome shotgun (WGS) entry which is preliminary data.</text>
</comment>
<name>A0ABN2P428_9ACTN</name>
<evidence type="ECO:0000256" key="1">
    <source>
        <dbReference type="SAM" id="Phobius"/>
    </source>
</evidence>
<evidence type="ECO:0000313" key="3">
    <source>
        <dbReference type="Proteomes" id="UP001501612"/>
    </source>
</evidence>
<feature type="transmembrane region" description="Helical" evidence="1">
    <location>
        <begin position="6"/>
        <end position="39"/>
    </location>
</feature>